<dbReference type="SUPFAM" id="SSF51905">
    <property type="entry name" value="FAD/NAD(P)-binding domain"/>
    <property type="match status" value="1"/>
</dbReference>
<dbReference type="KEGG" id="trr:M419DRAFT_87896"/>
<accession>A0A024S2Z1</accession>
<dbReference type="Gene3D" id="3.50.50.60">
    <property type="entry name" value="FAD/NAD(P)-binding domain"/>
    <property type="match status" value="1"/>
</dbReference>
<reference evidence="3" key="1">
    <citation type="journal article" date="2013" name="Ind. Biotechnol.">
        <title>Comparative genomics analysis of Trichoderma reesei strains.</title>
        <authorList>
            <person name="Koike H."/>
            <person name="Aerts A."/>
            <person name="LaButti K."/>
            <person name="Grigoriev I.V."/>
            <person name="Baker S.E."/>
        </authorList>
    </citation>
    <scope>NUCLEOTIDE SEQUENCE [LARGE SCALE GENOMIC DNA]</scope>
    <source>
        <strain evidence="3">ATCC 56765 / BCRC 32924 / NRRL 11460 / Rut C-30</strain>
    </source>
</reference>
<protein>
    <submittedName>
        <fullName evidence="2">FAD dependent oxidoreductase</fullName>
    </submittedName>
</protein>
<evidence type="ECO:0000259" key="1">
    <source>
        <dbReference type="Pfam" id="PF01266"/>
    </source>
</evidence>
<organism evidence="2 3">
    <name type="scientific">Hypocrea jecorina (strain ATCC 56765 / BCRC 32924 / NRRL 11460 / Rut C-30)</name>
    <name type="common">Trichoderma reesei</name>
    <dbReference type="NCBI Taxonomy" id="1344414"/>
    <lineage>
        <taxon>Eukaryota</taxon>
        <taxon>Fungi</taxon>
        <taxon>Dikarya</taxon>
        <taxon>Ascomycota</taxon>
        <taxon>Pezizomycotina</taxon>
        <taxon>Sordariomycetes</taxon>
        <taxon>Hypocreomycetidae</taxon>
        <taxon>Hypocreales</taxon>
        <taxon>Hypocreaceae</taxon>
        <taxon>Trichoderma</taxon>
    </lineage>
</organism>
<dbReference type="OrthoDB" id="429143at2759"/>
<sequence length="475" mass="51583">MVTATLKDGQSGLPTPRSTGSYWLRDPSYVLLGRRSTPDLPKTADVVIVGSGITGAFAARELVAGGRGVVMLEAREACWGATGRNGGHCQPMIYANKPHIARFELATYRFLEDVVTKFNVPCDWRRVGGVHALPTDELVELVAKRIARLDKHHPDLAGLATLFTDPEDLKRLRVPNAKGAVLQPYAAKCWPYKLVAWVLEALFTKEAPEVFNLQTSTPVTHLQRLDSGSWVLHTPRGQVVAREVLLATNAYTSHLLPKMTGLVVPVRGQVSALEPPDGGVALEHSHVWIADESDNYLIQRDDPLEMIVVGGERLSVPGGGEGVWSDDEIDEVVAERLRRCLRPALKLRPDGQDEEEELRARWQWTGIMGYSVDGSPFVGRVPEELGGGDGLWICAGYTGHGMPVAARCAVAVSRMMLGSGGGGGDGGGGDDGSVDVPEEFLVSAERAERARGRELMRSSLEEFRLGMEELVQGGW</sequence>
<proteinExistence type="predicted"/>
<dbReference type="Gene3D" id="3.30.9.10">
    <property type="entry name" value="D-Amino Acid Oxidase, subunit A, domain 2"/>
    <property type="match status" value="1"/>
</dbReference>
<dbReference type="GO" id="GO:0005737">
    <property type="term" value="C:cytoplasm"/>
    <property type="evidence" value="ECO:0007669"/>
    <property type="project" value="TreeGrafter"/>
</dbReference>
<feature type="domain" description="FAD dependent oxidoreductase" evidence="1">
    <location>
        <begin position="45"/>
        <end position="413"/>
    </location>
</feature>
<evidence type="ECO:0000313" key="3">
    <source>
        <dbReference type="Proteomes" id="UP000024376"/>
    </source>
</evidence>
<gene>
    <name evidence="2" type="ORF">M419DRAFT_87896</name>
</gene>
<dbReference type="Proteomes" id="UP000024376">
    <property type="component" value="Unassembled WGS sequence"/>
</dbReference>
<dbReference type="HOGENOM" id="CLU_022730_3_0_1"/>
<name>A0A024S2Z1_HYPJR</name>
<dbReference type="AlphaFoldDB" id="A0A024S2Z1"/>
<dbReference type="Pfam" id="PF01266">
    <property type="entry name" value="DAO"/>
    <property type="match status" value="1"/>
</dbReference>
<evidence type="ECO:0000313" key="2">
    <source>
        <dbReference type="EMBL" id="ETR98825.1"/>
    </source>
</evidence>
<dbReference type="InterPro" id="IPR036188">
    <property type="entry name" value="FAD/NAD-bd_sf"/>
</dbReference>
<dbReference type="InterPro" id="IPR006076">
    <property type="entry name" value="FAD-dep_OxRdtase"/>
</dbReference>
<dbReference type="PANTHER" id="PTHR13847:SF129">
    <property type="entry name" value="FAD DEPENDENT OXIDOREDUCTASE"/>
    <property type="match status" value="1"/>
</dbReference>
<dbReference type="PANTHER" id="PTHR13847">
    <property type="entry name" value="SARCOSINE DEHYDROGENASE-RELATED"/>
    <property type="match status" value="1"/>
</dbReference>
<dbReference type="EMBL" id="KI911160">
    <property type="protein sequence ID" value="ETR98825.1"/>
    <property type="molecule type" value="Genomic_DNA"/>
</dbReference>